<gene>
    <name evidence="2" type="ORF">CTOB1V02_LOCUS12125</name>
</gene>
<feature type="region of interest" description="Disordered" evidence="1">
    <location>
        <begin position="1"/>
        <end position="30"/>
    </location>
</feature>
<dbReference type="EMBL" id="OB668315">
    <property type="protein sequence ID" value="CAD7234309.1"/>
    <property type="molecule type" value="Genomic_DNA"/>
</dbReference>
<dbReference type="SUPFAM" id="SSF50978">
    <property type="entry name" value="WD40 repeat-like"/>
    <property type="match status" value="1"/>
</dbReference>
<feature type="compositionally biased region" description="Basic and acidic residues" evidence="1">
    <location>
        <begin position="7"/>
        <end position="23"/>
    </location>
</feature>
<proteinExistence type="predicted"/>
<accession>A0A7R8WTN4</accession>
<protein>
    <submittedName>
        <fullName evidence="2">Uncharacterized protein</fullName>
    </submittedName>
</protein>
<feature type="non-terminal residue" evidence="2">
    <location>
        <position position="398"/>
    </location>
</feature>
<dbReference type="InterPro" id="IPR036322">
    <property type="entry name" value="WD40_repeat_dom_sf"/>
</dbReference>
<dbReference type="AlphaFoldDB" id="A0A7R8WTN4"/>
<dbReference type="InterPro" id="IPR001680">
    <property type="entry name" value="WD40_rpt"/>
</dbReference>
<dbReference type="InterPro" id="IPR015943">
    <property type="entry name" value="WD40/YVTN_repeat-like_dom_sf"/>
</dbReference>
<organism evidence="2">
    <name type="scientific">Cyprideis torosa</name>
    <dbReference type="NCBI Taxonomy" id="163714"/>
    <lineage>
        <taxon>Eukaryota</taxon>
        <taxon>Metazoa</taxon>
        <taxon>Ecdysozoa</taxon>
        <taxon>Arthropoda</taxon>
        <taxon>Crustacea</taxon>
        <taxon>Oligostraca</taxon>
        <taxon>Ostracoda</taxon>
        <taxon>Podocopa</taxon>
        <taxon>Podocopida</taxon>
        <taxon>Cytherocopina</taxon>
        <taxon>Cytheroidea</taxon>
        <taxon>Cytherideidae</taxon>
        <taxon>Cyprideis</taxon>
    </lineage>
</organism>
<dbReference type="Gene3D" id="2.130.10.10">
    <property type="entry name" value="YVTN repeat-like/Quinoprotein amine dehydrogenase"/>
    <property type="match status" value="1"/>
</dbReference>
<reference evidence="2" key="1">
    <citation type="submission" date="2020-11" db="EMBL/GenBank/DDBJ databases">
        <authorList>
            <person name="Tran Van P."/>
        </authorList>
    </citation>
    <scope>NUCLEOTIDE SEQUENCE</scope>
</reference>
<dbReference type="Pfam" id="PF00400">
    <property type="entry name" value="WD40"/>
    <property type="match status" value="1"/>
</dbReference>
<evidence type="ECO:0000256" key="1">
    <source>
        <dbReference type="SAM" id="MobiDB-lite"/>
    </source>
</evidence>
<evidence type="ECO:0000313" key="2">
    <source>
        <dbReference type="EMBL" id="CAD7234309.1"/>
    </source>
</evidence>
<sequence length="398" mass="42490">MQYTASGDREDSSREHHPDEDWGHGAYATPIYPTGDSTTSTSCPFFQFWPTSLGRLKAALEPRSHSTSVVSCLVLLPDDVKQVSFAPDEVAVLVGYRDGKLDLITYNSTTGKSALVTSARCGRKKPSQASAITYCPVALGTEIQDSVCCEKFLILACADGFIRVFETTKLVNCRGMKVAHLSEVRVHAGAVSSVALPRPPADGIDNVTSPWLATAGQDKVVKVWKMEDFLAIGGNSASSPSPVVSLVQRSGIARIRWVEANESTVLIIGTQSGSISVLDPFNSRKSPKRLGEHPGSLSEMIAQEPYVVTAGSGSVVVWSVLGTRVATHRLQGGAEEVVPALSVALSTAPSREEDAAAEDWEVEAPKKRRKVELWTEEATLALPGPLGTVVLMDVMGVG</sequence>
<name>A0A7R8WTN4_9CRUS</name>